<feature type="region of interest" description="Disordered" evidence="1">
    <location>
        <begin position="87"/>
        <end position="119"/>
    </location>
</feature>
<reference evidence="2 3" key="1">
    <citation type="submission" date="2008-12" db="EMBL/GenBank/DDBJ databases">
        <authorList>
            <person name="Fulton L."/>
            <person name="Clifton S."/>
            <person name="Fulton B."/>
            <person name="Xu J."/>
            <person name="Minx P."/>
            <person name="Pepin K.H."/>
            <person name="Johnson M."/>
            <person name="Bhonagiri V."/>
            <person name="Nash W.E."/>
            <person name="Mardis E.R."/>
            <person name="Wilson R.K."/>
        </authorList>
    </citation>
    <scope>NUCLEOTIDE SEQUENCE [LARGE SCALE GENOMIC DNA]</scope>
    <source>
        <strain evidence="2 3">DSM 18228</strain>
    </source>
</reference>
<proteinExistence type="predicted"/>
<organism evidence="2 3">
    <name type="scientific">Phocaeicola coprophilus DSM 18228 = JCM 13818</name>
    <dbReference type="NCBI Taxonomy" id="547042"/>
    <lineage>
        <taxon>Bacteria</taxon>
        <taxon>Pseudomonadati</taxon>
        <taxon>Bacteroidota</taxon>
        <taxon>Bacteroidia</taxon>
        <taxon>Bacteroidales</taxon>
        <taxon>Bacteroidaceae</taxon>
        <taxon>Phocaeicola</taxon>
    </lineage>
</organism>
<evidence type="ECO:0000313" key="2">
    <source>
        <dbReference type="EMBL" id="EEF78342.1"/>
    </source>
</evidence>
<sequence>MGYNSVGSMTWREEAGNRVSFRYDGMDRLREVVNEAGAGYVFRRDLAGNISSEKDYGGIERIYHRDGCGRVTRIDRPGGAQHRLHIRHHGTRAHSRVPRRHERGIRLRQERADGHRRQR</sequence>
<name>S0FE03_9BACT</name>
<feature type="compositionally biased region" description="Basic and acidic residues" evidence="1">
    <location>
        <begin position="104"/>
        <end position="119"/>
    </location>
</feature>
<accession>S0FE03</accession>
<dbReference type="Proteomes" id="UP000014073">
    <property type="component" value="Unassembled WGS sequence"/>
</dbReference>
<keyword evidence="3" id="KW-1185">Reference proteome</keyword>
<dbReference type="HOGENOM" id="CLU_2056601_0_0_10"/>
<dbReference type="eggNOG" id="COG3209">
    <property type="taxonomic scope" value="Bacteria"/>
</dbReference>
<protein>
    <recommendedName>
        <fullName evidence="4">RHS repeat protein</fullName>
    </recommendedName>
</protein>
<dbReference type="EMBL" id="ACBW01000258">
    <property type="protein sequence ID" value="EEF78342.1"/>
    <property type="molecule type" value="Genomic_DNA"/>
</dbReference>
<dbReference type="AlphaFoldDB" id="S0FE03"/>
<dbReference type="STRING" id="547042.BACCOPRO_03869"/>
<comment type="caution">
    <text evidence="2">The sequence shown here is derived from an EMBL/GenBank/DDBJ whole genome shotgun (WGS) entry which is preliminary data.</text>
</comment>
<evidence type="ECO:0000313" key="3">
    <source>
        <dbReference type="Proteomes" id="UP000014073"/>
    </source>
</evidence>
<evidence type="ECO:0008006" key="4">
    <source>
        <dbReference type="Google" id="ProtNLM"/>
    </source>
</evidence>
<dbReference type="Gene3D" id="2.180.10.10">
    <property type="entry name" value="RHS repeat-associated core"/>
    <property type="match status" value="1"/>
</dbReference>
<evidence type="ECO:0000256" key="1">
    <source>
        <dbReference type="SAM" id="MobiDB-lite"/>
    </source>
</evidence>
<feature type="compositionally biased region" description="Basic residues" evidence="1">
    <location>
        <begin position="87"/>
        <end position="103"/>
    </location>
</feature>
<gene>
    <name evidence="2" type="ORF">BACCOPRO_03869</name>
</gene>